<proteinExistence type="predicted"/>
<evidence type="ECO:0000313" key="2">
    <source>
        <dbReference type="EMBL" id="KAF5826329.1"/>
    </source>
</evidence>
<evidence type="ECO:0000256" key="1">
    <source>
        <dbReference type="SAM" id="MobiDB-lite"/>
    </source>
</evidence>
<feature type="region of interest" description="Disordered" evidence="1">
    <location>
        <begin position="40"/>
        <end position="69"/>
    </location>
</feature>
<comment type="caution">
    <text evidence="2">The sequence shown here is derived from an EMBL/GenBank/DDBJ whole genome shotgun (WGS) entry which is preliminary data.</text>
</comment>
<protein>
    <recommendedName>
        <fullName evidence="4">Encoded protein</fullName>
    </recommendedName>
</protein>
<evidence type="ECO:0000313" key="3">
    <source>
        <dbReference type="Proteomes" id="UP000815325"/>
    </source>
</evidence>
<reference evidence="2" key="1">
    <citation type="submission" date="2017-08" db="EMBL/GenBank/DDBJ databases">
        <authorList>
            <person name="Polle J.E."/>
            <person name="Barry K."/>
            <person name="Cushman J."/>
            <person name="Schmutz J."/>
            <person name="Tran D."/>
            <person name="Hathwaick L.T."/>
            <person name="Yim W.C."/>
            <person name="Jenkins J."/>
            <person name="Mckie-Krisberg Z.M."/>
            <person name="Prochnik S."/>
            <person name="Lindquist E."/>
            <person name="Dockter R.B."/>
            <person name="Adam C."/>
            <person name="Molina H."/>
            <person name="Bunkerborg J."/>
            <person name="Jin E."/>
            <person name="Buchheim M."/>
            <person name="Magnuson J."/>
        </authorList>
    </citation>
    <scope>NUCLEOTIDE SEQUENCE</scope>
    <source>
        <strain evidence="2">CCAP 19/18</strain>
    </source>
</reference>
<evidence type="ECO:0008006" key="4">
    <source>
        <dbReference type="Google" id="ProtNLM"/>
    </source>
</evidence>
<organism evidence="2 3">
    <name type="scientific">Dunaliella salina</name>
    <name type="common">Green alga</name>
    <name type="synonym">Protococcus salinus</name>
    <dbReference type="NCBI Taxonomy" id="3046"/>
    <lineage>
        <taxon>Eukaryota</taxon>
        <taxon>Viridiplantae</taxon>
        <taxon>Chlorophyta</taxon>
        <taxon>core chlorophytes</taxon>
        <taxon>Chlorophyceae</taxon>
        <taxon>CS clade</taxon>
        <taxon>Chlamydomonadales</taxon>
        <taxon>Dunaliellaceae</taxon>
        <taxon>Dunaliella</taxon>
    </lineage>
</organism>
<name>A0ABQ7FVB3_DUNSA</name>
<accession>A0ABQ7FVB3</accession>
<dbReference type="Proteomes" id="UP000815325">
    <property type="component" value="Unassembled WGS sequence"/>
</dbReference>
<keyword evidence="3" id="KW-1185">Reference proteome</keyword>
<sequence>MAHGEQLLTSSFPNRLHSQRSWAQKSVRYPARLCKLARSMRMSSRDTSEPTSQLMRVPTGSTSSGSSSVAAAASASHLQRAASALVSDLSAATSSSNASRQSLCISLYFHICPNVSQS</sequence>
<dbReference type="EMBL" id="MU071030">
    <property type="protein sequence ID" value="KAF5826329.1"/>
    <property type="molecule type" value="Genomic_DNA"/>
</dbReference>
<gene>
    <name evidence="2" type="ORF">DUNSADRAFT_3525</name>
</gene>